<keyword evidence="1 7" id="KW-0645">Protease</keyword>
<feature type="binding site" evidence="7">
    <location>
        <position position="172"/>
    </location>
    <ligand>
        <name>Zn(2+)</name>
        <dbReference type="ChEBI" id="CHEBI:29105"/>
        <note>catalytic</note>
    </ligand>
</feature>
<dbReference type="InterPro" id="IPR001506">
    <property type="entry name" value="Peptidase_M12A"/>
</dbReference>
<evidence type="ECO:0000256" key="6">
    <source>
        <dbReference type="ARBA" id="ARBA00023157"/>
    </source>
</evidence>
<evidence type="ECO:0000256" key="3">
    <source>
        <dbReference type="ARBA" id="ARBA00022801"/>
    </source>
</evidence>
<feature type="active site" evidence="7">
    <location>
        <position position="169"/>
    </location>
</feature>
<keyword evidence="4 7" id="KW-0862">Zinc</keyword>
<dbReference type="OMA" id="NIVWSNI"/>
<dbReference type="SUPFAM" id="SSF55486">
    <property type="entry name" value="Metalloproteases ('zincins'), catalytic domain"/>
    <property type="match status" value="1"/>
</dbReference>
<dbReference type="InterPro" id="IPR006026">
    <property type="entry name" value="Peptidase_Metallo"/>
</dbReference>
<evidence type="ECO:0000256" key="2">
    <source>
        <dbReference type="ARBA" id="ARBA00022723"/>
    </source>
</evidence>
<dbReference type="CDD" id="cd04280">
    <property type="entry name" value="ZnMc_astacin_like"/>
    <property type="match status" value="1"/>
</dbReference>
<dbReference type="GO" id="GO:0006508">
    <property type="term" value="P:proteolysis"/>
    <property type="evidence" value="ECO:0007669"/>
    <property type="project" value="UniProtKB-KW"/>
</dbReference>
<feature type="binding site" evidence="7">
    <location>
        <position position="178"/>
    </location>
    <ligand>
        <name>Zn(2+)</name>
        <dbReference type="ChEBI" id="CHEBI:29105"/>
        <note>catalytic</note>
    </ligand>
</feature>
<evidence type="ECO:0000256" key="7">
    <source>
        <dbReference type="PROSITE-ProRule" id="PRU01211"/>
    </source>
</evidence>
<dbReference type="Gene3D" id="3.40.390.10">
    <property type="entry name" value="Collagenase (Catalytic Domain)"/>
    <property type="match status" value="1"/>
</dbReference>
<feature type="binding site" evidence="7">
    <location>
        <position position="168"/>
    </location>
    <ligand>
        <name>Zn(2+)</name>
        <dbReference type="ChEBI" id="CHEBI:29105"/>
        <note>catalytic</note>
    </ligand>
</feature>
<evidence type="ECO:0000256" key="8">
    <source>
        <dbReference type="RuleBase" id="RU361183"/>
    </source>
</evidence>
<accession>A0A915K1E7</accession>
<dbReference type="PANTHER" id="PTHR10127:SF780">
    <property type="entry name" value="METALLOENDOPEPTIDASE"/>
    <property type="match status" value="1"/>
</dbReference>
<evidence type="ECO:0000256" key="5">
    <source>
        <dbReference type="ARBA" id="ARBA00023049"/>
    </source>
</evidence>
<sequence length="212" mass="24295">MEPLLCNGKPTISNSVDYETHLTPFDFERANRIDNIYQENAHETDVNLYRWNRFEGDIVFKAHLPKKLSASNGIFFNAVVDQTRIWTRGVVPYTISSRFGQDARSLIASVVKDFNVRNCVRFEPKTTEDEDYLHLMPDDGCYSSVGRTGGKQILSLGHGCLNRGVMMHELLHALGFFHEQSRNDRDNFVNIVWSNIAEGMEDQFHKFGTSTQ</sequence>
<dbReference type="EC" id="3.4.24.-" evidence="8"/>
<comment type="cofactor">
    <cofactor evidence="7 8">
        <name>Zn(2+)</name>
        <dbReference type="ChEBI" id="CHEBI:29105"/>
    </cofactor>
    <text evidence="7 8">Binds 1 zinc ion per subunit.</text>
</comment>
<dbReference type="InterPro" id="IPR034035">
    <property type="entry name" value="Astacin-like_dom"/>
</dbReference>
<dbReference type="GO" id="GO:0004222">
    <property type="term" value="F:metalloendopeptidase activity"/>
    <property type="evidence" value="ECO:0007669"/>
    <property type="project" value="UniProtKB-UniRule"/>
</dbReference>
<dbReference type="PANTHER" id="PTHR10127">
    <property type="entry name" value="DISCOIDIN, CUB, EGF, LAMININ , AND ZINC METALLOPROTEASE DOMAIN CONTAINING"/>
    <property type="match status" value="1"/>
</dbReference>
<reference evidence="11" key="1">
    <citation type="submission" date="2022-11" db="UniProtKB">
        <authorList>
            <consortium name="WormBaseParasite"/>
        </authorList>
    </citation>
    <scope>IDENTIFICATION</scope>
</reference>
<evidence type="ECO:0000256" key="4">
    <source>
        <dbReference type="ARBA" id="ARBA00022833"/>
    </source>
</evidence>
<keyword evidence="2 7" id="KW-0479">Metal-binding</keyword>
<dbReference type="AlphaFoldDB" id="A0A915K1E7"/>
<dbReference type="Proteomes" id="UP000887565">
    <property type="component" value="Unplaced"/>
</dbReference>
<proteinExistence type="predicted"/>
<dbReference type="WBParaSite" id="nRc.2.0.1.t32040-RA">
    <property type="protein sequence ID" value="nRc.2.0.1.t32040-RA"/>
    <property type="gene ID" value="nRc.2.0.1.g32040"/>
</dbReference>
<comment type="caution">
    <text evidence="7">Lacks conserved residue(s) required for the propagation of feature annotation.</text>
</comment>
<dbReference type="GO" id="GO:0008270">
    <property type="term" value="F:zinc ion binding"/>
    <property type="evidence" value="ECO:0007669"/>
    <property type="project" value="UniProtKB-UniRule"/>
</dbReference>
<dbReference type="Pfam" id="PF01400">
    <property type="entry name" value="Astacin"/>
    <property type="match status" value="1"/>
</dbReference>
<dbReference type="InterPro" id="IPR024079">
    <property type="entry name" value="MetalloPept_cat_dom_sf"/>
</dbReference>
<evidence type="ECO:0000313" key="10">
    <source>
        <dbReference type="Proteomes" id="UP000887565"/>
    </source>
</evidence>
<organism evidence="10 11">
    <name type="scientific">Romanomermis culicivorax</name>
    <name type="common">Nematode worm</name>
    <dbReference type="NCBI Taxonomy" id="13658"/>
    <lineage>
        <taxon>Eukaryota</taxon>
        <taxon>Metazoa</taxon>
        <taxon>Ecdysozoa</taxon>
        <taxon>Nematoda</taxon>
        <taxon>Enoplea</taxon>
        <taxon>Dorylaimia</taxon>
        <taxon>Mermithida</taxon>
        <taxon>Mermithoidea</taxon>
        <taxon>Mermithidae</taxon>
        <taxon>Romanomermis</taxon>
    </lineage>
</organism>
<feature type="domain" description="Peptidase M12A" evidence="9">
    <location>
        <begin position="77"/>
        <end position="212"/>
    </location>
</feature>
<evidence type="ECO:0000259" key="9">
    <source>
        <dbReference type="PROSITE" id="PS51864"/>
    </source>
</evidence>
<keyword evidence="3 7" id="KW-0378">Hydrolase</keyword>
<name>A0A915K1E7_ROMCU</name>
<dbReference type="PROSITE" id="PS51864">
    <property type="entry name" value="ASTACIN"/>
    <property type="match status" value="1"/>
</dbReference>
<dbReference type="PRINTS" id="PR00480">
    <property type="entry name" value="ASTACIN"/>
</dbReference>
<evidence type="ECO:0000313" key="11">
    <source>
        <dbReference type="WBParaSite" id="nRc.2.0.1.t32040-RA"/>
    </source>
</evidence>
<evidence type="ECO:0000256" key="1">
    <source>
        <dbReference type="ARBA" id="ARBA00022670"/>
    </source>
</evidence>
<keyword evidence="10" id="KW-1185">Reference proteome</keyword>
<keyword evidence="5 7" id="KW-0482">Metalloprotease</keyword>
<keyword evidence="6" id="KW-1015">Disulfide bond</keyword>
<protein>
    <recommendedName>
        <fullName evidence="8">Metalloendopeptidase</fullName>
        <ecNumber evidence="8">3.4.24.-</ecNumber>
    </recommendedName>
</protein>
<dbReference type="SMART" id="SM00235">
    <property type="entry name" value="ZnMc"/>
    <property type="match status" value="1"/>
</dbReference>